<evidence type="ECO:0000259" key="2">
    <source>
        <dbReference type="PROSITE" id="PS50181"/>
    </source>
</evidence>
<keyword evidence="1" id="KW-0677">Repeat</keyword>
<name>A9SL25_PHYPA</name>
<dbReference type="InterPro" id="IPR050796">
    <property type="entry name" value="SCF_F-box_component"/>
</dbReference>
<dbReference type="Gramene" id="Pp3c9_19230V3.2">
    <property type="protein sequence ID" value="PAC:32914220.CDS.1"/>
    <property type="gene ID" value="Pp3c9_19230"/>
</dbReference>
<dbReference type="EnsemblPlants" id="Pp3c9_19230V3.1">
    <property type="protein sequence ID" value="PAC:32914219.CDS.1"/>
    <property type="gene ID" value="Pp3c9_19230"/>
</dbReference>
<dbReference type="PaxDb" id="3218-PP1S89_88V6.1"/>
<dbReference type="PROSITE" id="PS50181">
    <property type="entry name" value="FBOX"/>
    <property type="match status" value="1"/>
</dbReference>
<evidence type="ECO:0000313" key="3">
    <source>
        <dbReference type="EMBL" id="PNR48438.1"/>
    </source>
</evidence>
<evidence type="ECO:0000256" key="1">
    <source>
        <dbReference type="ARBA" id="ARBA00022737"/>
    </source>
</evidence>
<feature type="domain" description="F-box" evidence="2">
    <location>
        <begin position="5"/>
        <end position="50"/>
    </location>
</feature>
<dbReference type="InterPro" id="IPR015915">
    <property type="entry name" value="Kelch-typ_b-propeller"/>
</dbReference>
<dbReference type="RefSeq" id="XP_024385191.1">
    <property type="nucleotide sequence ID" value="XM_024529423.2"/>
</dbReference>
<accession>A9SL25</accession>
<protein>
    <recommendedName>
        <fullName evidence="2">F-box domain-containing protein</fullName>
    </recommendedName>
</protein>
<sequence length="419" mass="47697">MDSNRCLWGGLPSEVIERVLSFLPVPDLCRFRTVCKRWNELLCKPNFHDLCELNRKNAYLFVTCYLEYRAFTMVDYNFKETTSFLDLEARRWYLIKPGESRATRNDEEMIYVLAVDDGLVCGLAPGKDGEDYSLVVSDVIARTRRELPEWPIACDSDDDLPIIVTAVDVSSRSYKVFVLNSCELEETGMHVYESCTNEWRALKNPPEALGARNAVSAVALHGILYAIFRQETRGRFVLLHYNLQEDSWKEVSMSIPRKKRHPQLVVSSNRLFVMMWMGVPCGSCSEQGSQRKFQLLFELREILVTGSGAGRVVARISKTHLQEIFDEQDKNFDIAYAVPCINSSGACQSIVLMSRLSGVLISYDLVNRSAIVLPAHPLIPSSYQGFSRNPSPYSNPLAIYYQGKYTNLSLRNLSSRFLE</sequence>
<dbReference type="KEGG" id="ppp:112286945"/>
<dbReference type="PANTHER" id="PTHR31672:SF2">
    <property type="entry name" value="F-BOX DOMAIN-CONTAINING PROTEIN"/>
    <property type="match status" value="1"/>
</dbReference>
<proteinExistence type="predicted"/>
<dbReference type="SMART" id="SM00256">
    <property type="entry name" value="FBOX"/>
    <property type="match status" value="1"/>
</dbReference>
<dbReference type="Pfam" id="PF00646">
    <property type="entry name" value="F-box"/>
    <property type="match status" value="1"/>
</dbReference>
<dbReference type="SUPFAM" id="SSF81383">
    <property type="entry name" value="F-box domain"/>
    <property type="match status" value="1"/>
</dbReference>
<reference evidence="4" key="3">
    <citation type="submission" date="2020-12" db="UniProtKB">
        <authorList>
            <consortium name="EnsemblPlants"/>
        </authorList>
    </citation>
    <scope>IDENTIFICATION</scope>
</reference>
<dbReference type="Gramene" id="Pp3c9_19230V3.1">
    <property type="protein sequence ID" value="PAC:32914219.CDS.1"/>
    <property type="gene ID" value="Pp3c9_19230"/>
</dbReference>
<dbReference type="AlphaFoldDB" id="A9SL25"/>
<evidence type="ECO:0000313" key="4">
    <source>
        <dbReference type="EnsemblPlants" id="PAC:32914219.CDS.1"/>
    </source>
</evidence>
<dbReference type="OrthoDB" id="1703411at2759"/>
<dbReference type="Gene3D" id="1.20.1280.50">
    <property type="match status" value="1"/>
</dbReference>
<keyword evidence="5" id="KW-1185">Reference proteome</keyword>
<reference evidence="3 5" key="1">
    <citation type="journal article" date="2008" name="Science">
        <title>The Physcomitrella genome reveals evolutionary insights into the conquest of land by plants.</title>
        <authorList>
            <person name="Rensing S."/>
            <person name="Lang D."/>
            <person name="Zimmer A."/>
            <person name="Terry A."/>
            <person name="Salamov A."/>
            <person name="Shapiro H."/>
            <person name="Nishiyama T."/>
            <person name="Perroud P.-F."/>
            <person name="Lindquist E."/>
            <person name="Kamisugi Y."/>
            <person name="Tanahashi T."/>
            <person name="Sakakibara K."/>
            <person name="Fujita T."/>
            <person name="Oishi K."/>
            <person name="Shin-I T."/>
            <person name="Kuroki Y."/>
            <person name="Toyoda A."/>
            <person name="Suzuki Y."/>
            <person name="Hashimoto A."/>
            <person name="Yamaguchi K."/>
            <person name="Sugano A."/>
            <person name="Kohara Y."/>
            <person name="Fujiyama A."/>
            <person name="Anterola A."/>
            <person name="Aoki S."/>
            <person name="Ashton N."/>
            <person name="Barbazuk W.B."/>
            <person name="Barker E."/>
            <person name="Bennetzen J."/>
            <person name="Bezanilla M."/>
            <person name="Blankenship R."/>
            <person name="Cho S.H."/>
            <person name="Dutcher S."/>
            <person name="Estelle M."/>
            <person name="Fawcett J.A."/>
            <person name="Gundlach H."/>
            <person name="Hanada K."/>
            <person name="Heyl A."/>
            <person name="Hicks K.A."/>
            <person name="Hugh J."/>
            <person name="Lohr M."/>
            <person name="Mayer K."/>
            <person name="Melkozernov A."/>
            <person name="Murata T."/>
            <person name="Nelson D."/>
            <person name="Pils B."/>
            <person name="Prigge M."/>
            <person name="Reiss B."/>
            <person name="Renner T."/>
            <person name="Rombauts S."/>
            <person name="Rushton P."/>
            <person name="Sanderfoot A."/>
            <person name="Schween G."/>
            <person name="Shiu S.-H."/>
            <person name="Stueber K."/>
            <person name="Theodoulou F.L."/>
            <person name="Tu H."/>
            <person name="Van de Peer Y."/>
            <person name="Verrier P.J."/>
            <person name="Waters E."/>
            <person name="Wood A."/>
            <person name="Yang L."/>
            <person name="Cove D."/>
            <person name="Cuming A."/>
            <person name="Hasebe M."/>
            <person name="Lucas S."/>
            <person name="Mishler D.B."/>
            <person name="Reski R."/>
            <person name="Grigoriev I."/>
            <person name="Quatrano R.S."/>
            <person name="Boore J.L."/>
        </authorList>
    </citation>
    <scope>NUCLEOTIDE SEQUENCE [LARGE SCALE GENOMIC DNA]</scope>
    <source>
        <strain evidence="4 5">cv. Gransden 2004</strain>
    </source>
</reference>
<evidence type="ECO:0000313" key="5">
    <source>
        <dbReference type="Proteomes" id="UP000006727"/>
    </source>
</evidence>
<dbReference type="EnsemblPlants" id="Pp3c9_19230V3.2">
    <property type="protein sequence ID" value="PAC:32914220.CDS.1"/>
    <property type="gene ID" value="Pp3c9_19230"/>
</dbReference>
<organism evidence="3">
    <name type="scientific">Physcomitrium patens</name>
    <name type="common">Spreading-leaved earth moss</name>
    <name type="synonym">Physcomitrella patens</name>
    <dbReference type="NCBI Taxonomy" id="3218"/>
    <lineage>
        <taxon>Eukaryota</taxon>
        <taxon>Viridiplantae</taxon>
        <taxon>Streptophyta</taxon>
        <taxon>Embryophyta</taxon>
        <taxon>Bryophyta</taxon>
        <taxon>Bryophytina</taxon>
        <taxon>Bryopsida</taxon>
        <taxon>Funariidae</taxon>
        <taxon>Funariales</taxon>
        <taxon>Funariaceae</taxon>
        <taxon>Physcomitrium</taxon>
    </lineage>
</organism>
<dbReference type="Gene3D" id="2.120.10.80">
    <property type="entry name" value="Kelch-type beta propeller"/>
    <property type="match status" value="1"/>
</dbReference>
<dbReference type="CDD" id="cd22157">
    <property type="entry name" value="F-box_AtFBW1-like"/>
    <property type="match status" value="1"/>
</dbReference>
<dbReference type="GeneID" id="112286945"/>
<dbReference type="HOGENOM" id="CLU_038778_0_0_1"/>
<dbReference type="FunFam" id="1.20.1280.50:FF:000008">
    <property type="entry name" value="F-box only protein 6"/>
    <property type="match status" value="1"/>
</dbReference>
<dbReference type="InterPro" id="IPR001810">
    <property type="entry name" value="F-box_dom"/>
</dbReference>
<reference evidence="3 5" key="2">
    <citation type="journal article" date="2018" name="Plant J.">
        <title>The Physcomitrella patens chromosome-scale assembly reveals moss genome structure and evolution.</title>
        <authorList>
            <person name="Lang D."/>
            <person name="Ullrich K.K."/>
            <person name="Murat F."/>
            <person name="Fuchs J."/>
            <person name="Jenkins J."/>
            <person name="Haas F.B."/>
            <person name="Piednoel M."/>
            <person name="Gundlach H."/>
            <person name="Van Bel M."/>
            <person name="Meyberg R."/>
            <person name="Vives C."/>
            <person name="Morata J."/>
            <person name="Symeonidi A."/>
            <person name="Hiss M."/>
            <person name="Muchero W."/>
            <person name="Kamisugi Y."/>
            <person name="Saleh O."/>
            <person name="Blanc G."/>
            <person name="Decker E.L."/>
            <person name="van Gessel N."/>
            <person name="Grimwood J."/>
            <person name="Hayes R.D."/>
            <person name="Graham S.W."/>
            <person name="Gunter L.E."/>
            <person name="McDaniel S.F."/>
            <person name="Hoernstein S.N.W."/>
            <person name="Larsson A."/>
            <person name="Li F.W."/>
            <person name="Perroud P.F."/>
            <person name="Phillips J."/>
            <person name="Ranjan P."/>
            <person name="Rokshar D.S."/>
            <person name="Rothfels C.J."/>
            <person name="Schneider L."/>
            <person name="Shu S."/>
            <person name="Stevenson D.W."/>
            <person name="Thummler F."/>
            <person name="Tillich M."/>
            <person name="Villarreal Aguilar J.C."/>
            <person name="Widiez T."/>
            <person name="Wong G.K."/>
            <person name="Wymore A."/>
            <person name="Zhang Y."/>
            <person name="Zimmer A.D."/>
            <person name="Quatrano R.S."/>
            <person name="Mayer K.F.X."/>
            <person name="Goodstein D."/>
            <person name="Casacuberta J.M."/>
            <person name="Vandepoele K."/>
            <person name="Reski R."/>
            <person name="Cuming A.C."/>
            <person name="Tuskan G.A."/>
            <person name="Maumus F."/>
            <person name="Salse J."/>
            <person name="Schmutz J."/>
            <person name="Rensing S.A."/>
        </authorList>
    </citation>
    <scope>NUCLEOTIDE SEQUENCE [LARGE SCALE GENOMIC DNA]</scope>
    <source>
        <strain evidence="4 5">cv. Gransden 2004</strain>
    </source>
</reference>
<dbReference type="Proteomes" id="UP000006727">
    <property type="component" value="Chromosome 9"/>
</dbReference>
<dbReference type="SUPFAM" id="SSF117281">
    <property type="entry name" value="Kelch motif"/>
    <property type="match status" value="1"/>
</dbReference>
<gene>
    <name evidence="4" type="primary">LOC112286945</name>
    <name evidence="3" type="ORF">PHYPA_012914</name>
</gene>
<dbReference type="InterPro" id="IPR036047">
    <property type="entry name" value="F-box-like_dom_sf"/>
</dbReference>
<dbReference type="EMBL" id="ABEU02000009">
    <property type="protein sequence ID" value="PNR48438.1"/>
    <property type="molecule type" value="Genomic_DNA"/>
</dbReference>
<dbReference type="FunCoup" id="A9SL25">
    <property type="interactions" value="72"/>
</dbReference>
<dbReference type="PANTHER" id="PTHR31672">
    <property type="entry name" value="BNACNNG10540D PROTEIN"/>
    <property type="match status" value="1"/>
</dbReference>